<name>A0ACC0FU47_9ERIC</name>
<comment type="caution">
    <text evidence="1">The sequence shown here is derived from an EMBL/GenBank/DDBJ whole genome shotgun (WGS) entry which is preliminary data.</text>
</comment>
<keyword evidence="2" id="KW-1185">Reference proteome</keyword>
<organism evidence="1 2">
    <name type="scientific">Camellia lanceoleosa</name>
    <dbReference type="NCBI Taxonomy" id="1840588"/>
    <lineage>
        <taxon>Eukaryota</taxon>
        <taxon>Viridiplantae</taxon>
        <taxon>Streptophyta</taxon>
        <taxon>Embryophyta</taxon>
        <taxon>Tracheophyta</taxon>
        <taxon>Spermatophyta</taxon>
        <taxon>Magnoliopsida</taxon>
        <taxon>eudicotyledons</taxon>
        <taxon>Gunneridae</taxon>
        <taxon>Pentapetalae</taxon>
        <taxon>asterids</taxon>
        <taxon>Ericales</taxon>
        <taxon>Theaceae</taxon>
        <taxon>Camellia</taxon>
    </lineage>
</organism>
<protein>
    <submittedName>
        <fullName evidence="1">Uncharacterized protein</fullName>
    </submittedName>
</protein>
<accession>A0ACC0FU47</accession>
<dbReference type="EMBL" id="CM045770">
    <property type="protein sequence ID" value="KAI7992205.1"/>
    <property type="molecule type" value="Genomic_DNA"/>
</dbReference>
<gene>
    <name evidence="1" type="ORF">LOK49_LG12G01756</name>
</gene>
<evidence type="ECO:0000313" key="1">
    <source>
        <dbReference type="EMBL" id="KAI7992205.1"/>
    </source>
</evidence>
<reference evidence="1 2" key="1">
    <citation type="journal article" date="2022" name="Plant J.">
        <title>Chromosome-level genome of Camellia lanceoleosa provides a valuable resource for understanding genome evolution and self-incompatibility.</title>
        <authorList>
            <person name="Gong W."/>
            <person name="Xiao S."/>
            <person name="Wang L."/>
            <person name="Liao Z."/>
            <person name="Chang Y."/>
            <person name="Mo W."/>
            <person name="Hu G."/>
            <person name="Li W."/>
            <person name="Zhao G."/>
            <person name="Zhu H."/>
            <person name="Hu X."/>
            <person name="Ji K."/>
            <person name="Xiang X."/>
            <person name="Song Q."/>
            <person name="Yuan D."/>
            <person name="Jin S."/>
            <person name="Zhang L."/>
        </authorList>
    </citation>
    <scope>NUCLEOTIDE SEQUENCE [LARGE SCALE GENOMIC DNA]</scope>
    <source>
        <strain evidence="1">SQ_2022a</strain>
    </source>
</reference>
<dbReference type="Proteomes" id="UP001060215">
    <property type="component" value="Chromosome 13"/>
</dbReference>
<evidence type="ECO:0000313" key="2">
    <source>
        <dbReference type="Proteomes" id="UP001060215"/>
    </source>
</evidence>
<proteinExistence type="predicted"/>
<sequence length="90" mass="10046">MMTMKMMRMGTGVCNGETGDDGEIIDEKLWDKDDEENPNSAKDKYESGPSLKDTDSSGRELRAKEDSITPLLAMKVESLIPMNSTSKKRE</sequence>